<dbReference type="InterPro" id="IPR002656">
    <property type="entry name" value="Acyl_transf_3_dom"/>
</dbReference>
<dbReference type="AlphaFoldDB" id="H1XZN8"/>
<keyword evidence="1" id="KW-1133">Transmembrane helix</keyword>
<dbReference type="RefSeq" id="WP_008508286.1">
    <property type="nucleotide sequence ID" value="NZ_CM001403.1"/>
</dbReference>
<sequence length="375" mass="43457">MTNKVHFANLNPLRFIAAFVVIIAHTEQIKSAKGLTNVYDIPAINIMGSLSVDLFFVLSGFLITSLLFIEKASVFNISIKKFIIRRLLRIWPLYFVIMILGFFIMPLFPVFQIGDPFVNVNDHLLSNSILYFLFLPHIQSIAIGPILYCAQSWSIGIEEEFYIVWPFIVKKFNQKKIVYFVIIYIIIYLLCCILTTIATHNKLLVSKFSYDTLFKVMIIVRQRLKFDCLLIGGLFAILNNKISDRSFFLTNSFQLCVYLVEFILLLTGFDFHGFFWEVHAVLYGFIILNLVRTQTSIINLDYPVFDYLGKISYGIYMYHVFAINLVIIGLNKFHLMIIAYPVIFVLVICLSAFSYKFIERYFLTKKNSFSVISTG</sequence>
<evidence type="ECO:0000256" key="1">
    <source>
        <dbReference type="SAM" id="Phobius"/>
    </source>
</evidence>
<feature type="transmembrane region" description="Helical" evidence="1">
    <location>
        <begin position="46"/>
        <end position="69"/>
    </location>
</feature>
<dbReference type="Pfam" id="PF01757">
    <property type="entry name" value="Acyl_transf_3"/>
    <property type="match status" value="1"/>
</dbReference>
<keyword evidence="4" id="KW-1185">Reference proteome</keyword>
<reference evidence="3" key="1">
    <citation type="submission" date="2011-09" db="EMBL/GenBank/DDBJ databases">
        <title>The permanent draft genome of Mucilaginibacter paludis DSM 18603.</title>
        <authorList>
            <consortium name="US DOE Joint Genome Institute (JGI-PGF)"/>
            <person name="Lucas S."/>
            <person name="Han J."/>
            <person name="Lapidus A."/>
            <person name="Bruce D."/>
            <person name="Goodwin L."/>
            <person name="Pitluck S."/>
            <person name="Peters L."/>
            <person name="Kyrpides N."/>
            <person name="Mavromatis K."/>
            <person name="Ivanova N."/>
            <person name="Mikhailova N."/>
            <person name="Held B."/>
            <person name="Detter J.C."/>
            <person name="Tapia R."/>
            <person name="Han C."/>
            <person name="Land M."/>
            <person name="Hauser L."/>
            <person name="Markowitz V."/>
            <person name="Cheng J.-F."/>
            <person name="Hugenholtz P."/>
            <person name="Woyke T."/>
            <person name="Wu D."/>
            <person name="Tindall B."/>
            <person name="Brambilla E."/>
            <person name="Klenk H.-P."/>
            <person name="Eisen J.A."/>
        </authorList>
    </citation>
    <scope>NUCLEOTIDE SEQUENCE [LARGE SCALE GENOMIC DNA]</scope>
    <source>
        <strain evidence="3">DSM 18603</strain>
    </source>
</reference>
<feature type="transmembrane region" description="Helical" evidence="1">
    <location>
        <begin position="90"/>
        <end position="109"/>
    </location>
</feature>
<gene>
    <name evidence="3" type="ORF">Mucpa_3632</name>
</gene>
<organism evidence="3 4">
    <name type="scientific">Mucilaginibacter paludis DSM 18603</name>
    <dbReference type="NCBI Taxonomy" id="714943"/>
    <lineage>
        <taxon>Bacteria</taxon>
        <taxon>Pseudomonadati</taxon>
        <taxon>Bacteroidota</taxon>
        <taxon>Sphingobacteriia</taxon>
        <taxon>Sphingobacteriales</taxon>
        <taxon>Sphingobacteriaceae</taxon>
        <taxon>Mucilaginibacter</taxon>
    </lineage>
</organism>
<keyword evidence="3" id="KW-0012">Acyltransferase</keyword>
<dbReference type="GO" id="GO:0016747">
    <property type="term" value="F:acyltransferase activity, transferring groups other than amino-acyl groups"/>
    <property type="evidence" value="ECO:0007669"/>
    <property type="project" value="InterPro"/>
</dbReference>
<keyword evidence="3" id="KW-0808">Transferase</keyword>
<feature type="transmembrane region" description="Helical" evidence="1">
    <location>
        <begin position="273"/>
        <end position="291"/>
    </location>
</feature>
<dbReference type="STRING" id="714943.Mucpa_3632"/>
<proteinExistence type="predicted"/>
<dbReference type="InterPro" id="IPR050879">
    <property type="entry name" value="Acyltransferase_3"/>
</dbReference>
<protein>
    <submittedName>
        <fullName evidence="3">Acyltransferase 3</fullName>
    </submittedName>
</protein>
<dbReference type="EMBL" id="CM001403">
    <property type="protein sequence ID" value="EHQ27730.1"/>
    <property type="molecule type" value="Genomic_DNA"/>
</dbReference>
<feature type="transmembrane region" description="Helical" evidence="1">
    <location>
        <begin position="311"/>
        <end position="331"/>
    </location>
</feature>
<keyword evidence="1" id="KW-0472">Membrane</keyword>
<feature type="transmembrane region" description="Helical" evidence="1">
    <location>
        <begin position="7"/>
        <end position="26"/>
    </location>
</feature>
<dbReference type="OrthoDB" id="290051at2"/>
<name>H1XZN8_9SPHI</name>
<accession>H1XZN8</accession>
<evidence type="ECO:0000313" key="4">
    <source>
        <dbReference type="Proteomes" id="UP000002774"/>
    </source>
</evidence>
<evidence type="ECO:0000259" key="2">
    <source>
        <dbReference type="Pfam" id="PF01757"/>
    </source>
</evidence>
<dbReference type="Proteomes" id="UP000002774">
    <property type="component" value="Chromosome"/>
</dbReference>
<dbReference type="PANTHER" id="PTHR23028:SF53">
    <property type="entry name" value="ACYL_TRANSF_3 DOMAIN-CONTAINING PROTEIN"/>
    <property type="match status" value="1"/>
</dbReference>
<dbReference type="HOGENOM" id="CLU_005679_1_2_10"/>
<dbReference type="PANTHER" id="PTHR23028">
    <property type="entry name" value="ACETYLTRANSFERASE"/>
    <property type="match status" value="1"/>
</dbReference>
<dbReference type="eggNOG" id="COG1835">
    <property type="taxonomic scope" value="Bacteria"/>
</dbReference>
<feature type="domain" description="Acyltransferase 3" evidence="2">
    <location>
        <begin position="9"/>
        <end position="353"/>
    </location>
</feature>
<dbReference type="GO" id="GO:0016020">
    <property type="term" value="C:membrane"/>
    <property type="evidence" value="ECO:0007669"/>
    <property type="project" value="TreeGrafter"/>
</dbReference>
<feature type="transmembrane region" description="Helical" evidence="1">
    <location>
        <begin position="177"/>
        <end position="198"/>
    </location>
</feature>
<keyword evidence="1" id="KW-0812">Transmembrane</keyword>
<feature type="transmembrane region" description="Helical" evidence="1">
    <location>
        <begin position="337"/>
        <end position="358"/>
    </location>
</feature>
<evidence type="ECO:0000313" key="3">
    <source>
        <dbReference type="EMBL" id="EHQ27730.1"/>
    </source>
</evidence>
<feature type="transmembrane region" description="Helical" evidence="1">
    <location>
        <begin position="218"/>
        <end position="238"/>
    </location>
</feature>
<feature type="transmembrane region" description="Helical" evidence="1">
    <location>
        <begin position="129"/>
        <end position="150"/>
    </location>
</feature>
<dbReference type="GO" id="GO:0009103">
    <property type="term" value="P:lipopolysaccharide biosynthetic process"/>
    <property type="evidence" value="ECO:0007669"/>
    <property type="project" value="TreeGrafter"/>
</dbReference>
<feature type="transmembrane region" description="Helical" evidence="1">
    <location>
        <begin position="247"/>
        <end position="267"/>
    </location>
</feature>